<comment type="caution">
    <text evidence="1">The sequence shown here is derived from an EMBL/GenBank/DDBJ whole genome shotgun (WGS) entry which is preliminary data.</text>
</comment>
<dbReference type="Pfam" id="PF02810">
    <property type="entry name" value="SEC-C"/>
    <property type="match status" value="1"/>
</dbReference>
<accession>A0A7Z0WIW5</accession>
<dbReference type="Gene3D" id="1.25.40.10">
    <property type="entry name" value="Tetratricopeptide repeat domain"/>
    <property type="match status" value="1"/>
</dbReference>
<keyword evidence="2" id="KW-1185">Reference proteome</keyword>
<evidence type="ECO:0008006" key="3">
    <source>
        <dbReference type="Google" id="ProtNLM"/>
    </source>
</evidence>
<evidence type="ECO:0000313" key="1">
    <source>
        <dbReference type="EMBL" id="OLF07520.1"/>
    </source>
</evidence>
<evidence type="ECO:0000313" key="2">
    <source>
        <dbReference type="Proteomes" id="UP000185696"/>
    </source>
</evidence>
<dbReference type="EMBL" id="MSIF01000015">
    <property type="protein sequence ID" value="OLF07520.1"/>
    <property type="molecule type" value="Genomic_DNA"/>
</dbReference>
<dbReference type="InterPro" id="IPR011990">
    <property type="entry name" value="TPR-like_helical_dom_sf"/>
</dbReference>
<sequence>MVTGDEIDFAVRDALDAGAPDATIARLMAAVDDPALRGVEFSVANAMLAVSEVQLKFGRPADAEATLRRAVADDVRDEDVEVLAYLAAFLADTGRSEEATREWTRLVDLGRAGATEHQVYGEALEAAGDLDAAVAVYTAGQALTEGGLATQLRKAADRARAGRPTAPAPQRTVPPTVLFWPKSEHTRAVATWPTLKDDLGADWDDHRTLVERALSRADTPTYGIADHNAFAVRTKGLPPIGTTLSSYLRTLPVAGTWPPEGGAACWCGSGQRYKRCCRTRG</sequence>
<proteinExistence type="predicted"/>
<dbReference type="SUPFAM" id="SSF48452">
    <property type="entry name" value="TPR-like"/>
    <property type="match status" value="1"/>
</dbReference>
<organism evidence="1 2">
    <name type="scientific">Actinophytocola xinjiangensis</name>
    <dbReference type="NCBI Taxonomy" id="485602"/>
    <lineage>
        <taxon>Bacteria</taxon>
        <taxon>Bacillati</taxon>
        <taxon>Actinomycetota</taxon>
        <taxon>Actinomycetes</taxon>
        <taxon>Pseudonocardiales</taxon>
        <taxon>Pseudonocardiaceae</taxon>
    </lineage>
</organism>
<dbReference type="AlphaFoldDB" id="A0A7Z0WIW5"/>
<protein>
    <recommendedName>
        <fullName evidence="3">SEC-C motif-containing protein</fullName>
    </recommendedName>
</protein>
<dbReference type="InterPro" id="IPR004027">
    <property type="entry name" value="SEC_C_motif"/>
</dbReference>
<name>A0A7Z0WIW5_9PSEU</name>
<gene>
    <name evidence="1" type="ORF">BLA60_26710</name>
</gene>
<dbReference type="Proteomes" id="UP000185696">
    <property type="component" value="Unassembled WGS sequence"/>
</dbReference>
<reference evidence="1 2" key="1">
    <citation type="submission" date="2016-12" db="EMBL/GenBank/DDBJ databases">
        <title>The draft genome sequence of Actinophytocola xinjiangensis.</title>
        <authorList>
            <person name="Wang W."/>
            <person name="Yuan L."/>
        </authorList>
    </citation>
    <scope>NUCLEOTIDE SEQUENCE [LARGE SCALE GENOMIC DNA]</scope>
    <source>
        <strain evidence="1 2">CGMCC 4.4663</strain>
    </source>
</reference>